<dbReference type="OrthoDB" id="9800897at2"/>
<dbReference type="EMBL" id="CP042425">
    <property type="protein sequence ID" value="QEL17339.1"/>
    <property type="molecule type" value="Genomic_DNA"/>
</dbReference>
<dbReference type="InterPro" id="IPR050595">
    <property type="entry name" value="Bact_response_regulator"/>
</dbReference>
<organism evidence="4 5">
    <name type="scientific">Limnoglobus roseus</name>
    <dbReference type="NCBI Taxonomy" id="2598579"/>
    <lineage>
        <taxon>Bacteria</taxon>
        <taxon>Pseudomonadati</taxon>
        <taxon>Planctomycetota</taxon>
        <taxon>Planctomycetia</taxon>
        <taxon>Gemmatales</taxon>
        <taxon>Gemmataceae</taxon>
        <taxon>Limnoglobus</taxon>
    </lineage>
</organism>
<dbReference type="SMART" id="SM00448">
    <property type="entry name" value="REC"/>
    <property type="match status" value="1"/>
</dbReference>
<keyword evidence="5" id="KW-1185">Reference proteome</keyword>
<evidence type="ECO:0000256" key="2">
    <source>
        <dbReference type="PROSITE-ProRule" id="PRU00169"/>
    </source>
</evidence>
<feature type="domain" description="Response regulatory" evidence="3">
    <location>
        <begin position="3"/>
        <end position="119"/>
    </location>
</feature>
<dbReference type="Pfam" id="PF00072">
    <property type="entry name" value="Response_reg"/>
    <property type="match status" value="1"/>
</dbReference>
<dbReference type="PANTHER" id="PTHR44591:SF3">
    <property type="entry name" value="RESPONSE REGULATORY DOMAIN-CONTAINING PROTEIN"/>
    <property type="match status" value="1"/>
</dbReference>
<dbReference type="SUPFAM" id="SSF52172">
    <property type="entry name" value="CheY-like"/>
    <property type="match status" value="1"/>
</dbReference>
<evidence type="ECO:0000256" key="1">
    <source>
        <dbReference type="ARBA" id="ARBA00022553"/>
    </source>
</evidence>
<dbReference type="GO" id="GO:0000160">
    <property type="term" value="P:phosphorelay signal transduction system"/>
    <property type="evidence" value="ECO:0007669"/>
    <property type="project" value="InterPro"/>
</dbReference>
<proteinExistence type="predicted"/>
<dbReference type="PROSITE" id="PS50110">
    <property type="entry name" value="RESPONSE_REGULATORY"/>
    <property type="match status" value="1"/>
</dbReference>
<keyword evidence="1 2" id="KW-0597">Phosphoprotein</keyword>
<dbReference type="Proteomes" id="UP000324974">
    <property type="component" value="Chromosome"/>
</dbReference>
<evidence type="ECO:0000313" key="4">
    <source>
        <dbReference type="EMBL" id="QEL17339.1"/>
    </source>
</evidence>
<accession>A0A5C1ADA6</accession>
<evidence type="ECO:0000259" key="3">
    <source>
        <dbReference type="PROSITE" id="PS50110"/>
    </source>
</evidence>
<protein>
    <submittedName>
        <fullName evidence="4">Two-component system response regulator</fullName>
    </submittedName>
</protein>
<dbReference type="InterPro" id="IPR011006">
    <property type="entry name" value="CheY-like_superfamily"/>
</dbReference>
<dbReference type="AlphaFoldDB" id="A0A5C1ADA6"/>
<sequence>MPRILIADDNQPNAELLEAHLDGSGLDTKIAVNGEETLKIAAEWLPDVVLLDVMMPKLSGFEVCKRLRADDRTKDIGVLMVTALDQPTDVERAVDVGTDDFITKPINKTELIHRVKALLAARREADPIDRGLSYFRHVQQGV</sequence>
<name>A0A5C1ADA6_9BACT</name>
<evidence type="ECO:0000313" key="5">
    <source>
        <dbReference type="Proteomes" id="UP000324974"/>
    </source>
</evidence>
<dbReference type="RefSeq" id="WP_149111966.1">
    <property type="nucleotide sequence ID" value="NZ_CP042425.1"/>
</dbReference>
<feature type="modified residue" description="4-aspartylphosphate" evidence="2">
    <location>
        <position position="52"/>
    </location>
</feature>
<gene>
    <name evidence="4" type="ORF">PX52LOC_04322</name>
</gene>
<dbReference type="KEGG" id="lrs:PX52LOC_04322"/>
<dbReference type="InterPro" id="IPR001789">
    <property type="entry name" value="Sig_transdc_resp-reg_receiver"/>
</dbReference>
<reference evidence="5" key="1">
    <citation type="submission" date="2019-08" db="EMBL/GenBank/DDBJ databases">
        <title>Limnoglobus roseus gen. nov., sp. nov., a novel freshwater planctomycete with a giant genome from the family Gemmataceae.</title>
        <authorList>
            <person name="Kulichevskaya I.S."/>
            <person name="Naumoff D.G."/>
            <person name="Miroshnikov K."/>
            <person name="Ivanova A."/>
            <person name="Philippov D.A."/>
            <person name="Hakobyan A."/>
            <person name="Rijpstra I.C."/>
            <person name="Sinninghe Damste J.S."/>
            <person name="Liesack W."/>
            <person name="Dedysh S.N."/>
        </authorList>
    </citation>
    <scope>NUCLEOTIDE SEQUENCE [LARGE SCALE GENOMIC DNA]</scope>
    <source>
        <strain evidence="5">PX52</strain>
    </source>
</reference>
<dbReference type="Gene3D" id="3.40.50.2300">
    <property type="match status" value="1"/>
</dbReference>
<dbReference type="PANTHER" id="PTHR44591">
    <property type="entry name" value="STRESS RESPONSE REGULATOR PROTEIN 1"/>
    <property type="match status" value="1"/>
</dbReference>